<dbReference type="Proteomes" id="UP000428325">
    <property type="component" value="Chromosome"/>
</dbReference>
<dbReference type="InterPro" id="IPR048925">
    <property type="entry name" value="RdfA"/>
</dbReference>
<keyword evidence="2" id="KW-1185">Reference proteome</keyword>
<gene>
    <name evidence="1" type="ORF">EI982_05990</name>
</gene>
<organism evidence="1 2">
    <name type="scientific">Haloplanus rallus</name>
    <dbReference type="NCBI Taxonomy" id="1816183"/>
    <lineage>
        <taxon>Archaea</taxon>
        <taxon>Methanobacteriati</taxon>
        <taxon>Methanobacteriota</taxon>
        <taxon>Stenosarchaea group</taxon>
        <taxon>Halobacteria</taxon>
        <taxon>Halobacteriales</taxon>
        <taxon>Haloferacaceae</taxon>
        <taxon>Haloplanus</taxon>
    </lineage>
</organism>
<evidence type="ECO:0000313" key="1">
    <source>
        <dbReference type="EMBL" id="QGX94371.1"/>
    </source>
</evidence>
<dbReference type="RefSeq" id="WP_157688606.1">
    <property type="nucleotide sequence ID" value="NZ_CP034345.1"/>
</dbReference>
<accession>A0A6B9F7U7</accession>
<reference evidence="1 2" key="1">
    <citation type="submission" date="2018-12" db="EMBL/GenBank/DDBJ databases">
        <title>Complete genome sequence of Haloplanus rallus MBLA0036.</title>
        <authorList>
            <person name="Nam Y.-d."/>
            <person name="Kang J."/>
            <person name="Chung W.-H."/>
            <person name="Park Y.S."/>
        </authorList>
    </citation>
    <scope>NUCLEOTIDE SEQUENCE [LARGE SCALE GENOMIC DNA]</scope>
    <source>
        <strain evidence="1 2">MBLA0036</strain>
    </source>
</reference>
<sequence length="203" mass="23080">MGDDSRGRPSKVVRLVEEYGLEGVGEELEDLWTADDPDERRSLRDLAHYFNRRLVEAALAERNVQTVDGEGENIYRLLTDDDVSADDRIRMERRLERDGVDVDGIRSAFASYQAIRTYLTEHREVEYESQRTDRVESVDRSVQRLRSRTATVTGDKLTQLDAGDEITLGDAQVTVDVRVYCPDCDRQFEVGALLERGGCDCAD</sequence>
<dbReference type="GeneID" id="43369063"/>
<dbReference type="EMBL" id="CP034345">
    <property type="protein sequence ID" value="QGX94371.1"/>
    <property type="molecule type" value="Genomic_DNA"/>
</dbReference>
<protein>
    <submittedName>
        <fullName evidence="1">Uncharacterized protein</fullName>
    </submittedName>
</protein>
<dbReference type="AlphaFoldDB" id="A0A6B9F7U7"/>
<name>A0A6B9F7U7_9EURY</name>
<dbReference type="OrthoDB" id="304916at2157"/>
<proteinExistence type="predicted"/>
<dbReference type="KEGG" id="hra:EI982_05990"/>
<evidence type="ECO:0000313" key="2">
    <source>
        <dbReference type="Proteomes" id="UP000428325"/>
    </source>
</evidence>
<dbReference type="Pfam" id="PF21811">
    <property type="entry name" value="RdfA"/>
    <property type="match status" value="1"/>
</dbReference>